<dbReference type="EMBL" id="DXCF01000034">
    <property type="protein sequence ID" value="HIZ10147.1"/>
    <property type="molecule type" value="Genomic_DNA"/>
</dbReference>
<reference evidence="1" key="2">
    <citation type="submission" date="2021-04" db="EMBL/GenBank/DDBJ databases">
        <authorList>
            <person name="Gilroy R."/>
        </authorList>
    </citation>
    <scope>NUCLEOTIDE SEQUENCE</scope>
    <source>
        <strain evidence="1">CHK192-19661</strain>
    </source>
</reference>
<name>A0A9D2D7M9_9FIRM</name>
<proteinExistence type="predicted"/>
<protein>
    <submittedName>
        <fullName evidence="1">DUF5011 domain-containing protein</fullName>
    </submittedName>
</protein>
<dbReference type="InterPro" id="IPR013783">
    <property type="entry name" value="Ig-like_fold"/>
</dbReference>
<dbReference type="AlphaFoldDB" id="A0A9D2D7M9"/>
<dbReference type="Gene3D" id="2.60.40.10">
    <property type="entry name" value="Immunoglobulins"/>
    <property type="match status" value="2"/>
</dbReference>
<reference evidence="1" key="1">
    <citation type="journal article" date="2021" name="PeerJ">
        <title>Extensive microbial diversity within the chicken gut microbiome revealed by metagenomics and culture.</title>
        <authorList>
            <person name="Gilroy R."/>
            <person name="Ravi A."/>
            <person name="Getino M."/>
            <person name="Pursley I."/>
            <person name="Horton D.L."/>
            <person name="Alikhan N.F."/>
            <person name="Baker D."/>
            <person name="Gharbi K."/>
            <person name="Hall N."/>
            <person name="Watson M."/>
            <person name="Adriaenssens E.M."/>
            <person name="Foster-Nyarko E."/>
            <person name="Jarju S."/>
            <person name="Secka A."/>
            <person name="Antonio M."/>
            <person name="Oren A."/>
            <person name="Chaudhuri R.R."/>
            <person name="La Ragione R."/>
            <person name="Hildebrand F."/>
            <person name="Pallen M.J."/>
        </authorList>
    </citation>
    <scope>NUCLEOTIDE SEQUENCE</scope>
    <source>
        <strain evidence="1">CHK192-19661</strain>
    </source>
</reference>
<sequence length="1015" mass="109102">MKEKTKYRVRILVVALAAALALGCFATALLSRFLGVPAAADEGGSFESSYMLDTQLAVPAMTITVNGQSYDAEVIVHYPSGLAYNSSSVTLSEAGRYRVEKRAQVGGRMYSEYETFNVYSPLYEVTGGMTSSAKYEPSYVAPSVNGINVQLESGAVFHYNRIIDLAELGAGNTFIETIIAPQTLNEQDVLTLWIALTDAHDPDNEIRIKCSASRDGIGHGVTYIQAGATDQPTVGGEWNLDKVHENNIYGFPVSCSFYGAPQSGIAMENNGISLRFDVTTNQLLATQQAGGRYDIVDFDDPQYFDEVWGGFTTGEVYLSLYATDYQKTMFGIEIKSIAGQDLSGTILEDQTKPVITVDYGAYEEASLPVGLAGNPYPLFAASATDDYSDPTLDVNVYSDYTGRKISCYVEDGVFYPDRAGTYTIEYSATDAFGNPATETVEIEIAASVPALTLTVEESGRVTSGYIGTEIEVSDASASGGVGETGVRIVAVAPDGSETVVEGGSFIPRSTGKYTILYTAYDFVSQQQTDEYTLEVGYGADPVFEGDVELPRYFLTGFEYTLPSFPALNYTENGVFEIASAIRVSVAGEETTLGSAGKITFSSSSAVSEVIVTYYAQTSTGTARKPYTVPLYNVRSDTFHMENYFALEGNMTRSVTEDYVAVTTASEGARTTFVNPLLAYDFSLTFSVSTARNNFSRVNIYLADSESGETLKFSYAANGRTSYFYINDGDIGYPVASSFATGSEFQFRFDNSLSRVLASSDTSYISVGSTLDGAAFSGFESGLVYLTVEFENVTGQSELQFININSQTLSSTPIDRVTPRVAIIGDYGGAVDYGSSVTLNPVAYADVLDPFPTISMAVYAPDGTAVTAQDGTLLEGIFPGEYVFTASQYGTYRVEYSVSDSSGRSRTLSYDILVDDTVAPEITVDGTIPSECAQGDTIVIPSVTATDNHSAAEVLTVYIDVILPTGRIMHLPQGSNSFVASEAGTYTVRITVYDEAGNMAAAEYSVTAREVTNNEG</sequence>
<dbReference type="PROSITE" id="PS51257">
    <property type="entry name" value="PROKAR_LIPOPROTEIN"/>
    <property type="match status" value="1"/>
</dbReference>
<comment type="caution">
    <text evidence="1">The sequence shown here is derived from an EMBL/GenBank/DDBJ whole genome shotgun (WGS) entry which is preliminary data.</text>
</comment>
<accession>A0A9D2D7M9</accession>
<gene>
    <name evidence="1" type="ORF">H9726_06635</name>
</gene>
<evidence type="ECO:0000313" key="1">
    <source>
        <dbReference type="EMBL" id="HIZ10147.1"/>
    </source>
</evidence>
<dbReference type="Proteomes" id="UP000824025">
    <property type="component" value="Unassembled WGS sequence"/>
</dbReference>
<evidence type="ECO:0000313" key="2">
    <source>
        <dbReference type="Proteomes" id="UP000824025"/>
    </source>
</evidence>
<organism evidence="1 2">
    <name type="scientific">Candidatus Borkfalkia avicola</name>
    <dbReference type="NCBI Taxonomy" id="2838503"/>
    <lineage>
        <taxon>Bacteria</taxon>
        <taxon>Bacillati</taxon>
        <taxon>Bacillota</taxon>
        <taxon>Clostridia</taxon>
        <taxon>Christensenellales</taxon>
        <taxon>Christensenellaceae</taxon>
        <taxon>Candidatus Borkfalkia</taxon>
    </lineage>
</organism>